<keyword evidence="7" id="KW-1185">Reference proteome</keyword>
<sequence>MTKAADTHKPLIEQSIPKDLETATFAMGCFWRPDALFGSIEGVVRTRVGYTGGTTENPTYWMLADHIETVQIDYDPAVTEYRALLNIFFSSHKATQEAWKRQYMSAVFFHNREQEGLVYQAKKNLEAQSGSKVYTTIYPYRQFYLAEDRHQKYKLQRRLTLMREFRSMYPDMMSFINSTAAARVNGYLYGYGNRERLQQEINSFGLSATAQDMLLDKLEVPRVINCGS</sequence>
<gene>
    <name evidence="6" type="ORF">ACFSKU_16835</name>
</gene>
<dbReference type="RefSeq" id="WP_229958836.1">
    <property type="nucleotide sequence ID" value="NZ_JAJJWI010000004.1"/>
</dbReference>
<evidence type="ECO:0000259" key="5">
    <source>
        <dbReference type="Pfam" id="PF01625"/>
    </source>
</evidence>
<name>A0ABW4X0P0_9BACT</name>
<evidence type="ECO:0000256" key="4">
    <source>
        <dbReference type="ARBA" id="ARBA00048782"/>
    </source>
</evidence>
<evidence type="ECO:0000256" key="2">
    <source>
        <dbReference type="ARBA" id="ARBA00023002"/>
    </source>
</evidence>
<evidence type="ECO:0000313" key="7">
    <source>
        <dbReference type="Proteomes" id="UP001597369"/>
    </source>
</evidence>
<dbReference type="EMBL" id="JBHUHV010000054">
    <property type="protein sequence ID" value="MFD2068559.1"/>
    <property type="molecule type" value="Genomic_DNA"/>
</dbReference>
<dbReference type="PANTHER" id="PTHR43774:SF1">
    <property type="entry name" value="PEPTIDE METHIONINE SULFOXIDE REDUCTASE MSRA 2"/>
    <property type="match status" value="1"/>
</dbReference>
<dbReference type="Proteomes" id="UP001597369">
    <property type="component" value="Unassembled WGS sequence"/>
</dbReference>
<organism evidence="6 7">
    <name type="scientific">Pontibacter silvestris</name>
    <dbReference type="NCBI Taxonomy" id="2305183"/>
    <lineage>
        <taxon>Bacteria</taxon>
        <taxon>Pseudomonadati</taxon>
        <taxon>Bacteroidota</taxon>
        <taxon>Cytophagia</taxon>
        <taxon>Cytophagales</taxon>
        <taxon>Hymenobacteraceae</taxon>
        <taxon>Pontibacter</taxon>
    </lineage>
</organism>
<dbReference type="SUPFAM" id="SSF55068">
    <property type="entry name" value="Peptide methionine sulfoxide reductase"/>
    <property type="match status" value="1"/>
</dbReference>
<evidence type="ECO:0000256" key="1">
    <source>
        <dbReference type="ARBA" id="ARBA00012502"/>
    </source>
</evidence>
<accession>A0ABW4X0P0</accession>
<dbReference type="EC" id="1.8.4.11" evidence="1"/>
<protein>
    <recommendedName>
        <fullName evidence="1">peptide-methionine (S)-S-oxide reductase</fullName>
        <ecNumber evidence="1">1.8.4.11</ecNumber>
    </recommendedName>
</protein>
<feature type="domain" description="Peptide methionine sulphoxide reductase MsrA" evidence="5">
    <location>
        <begin position="22"/>
        <end position="156"/>
    </location>
</feature>
<comment type="catalytic activity">
    <reaction evidence="3">
        <text>L-methionyl-[protein] + [thioredoxin]-disulfide + H2O = L-methionyl-(S)-S-oxide-[protein] + [thioredoxin]-dithiol</text>
        <dbReference type="Rhea" id="RHEA:14217"/>
        <dbReference type="Rhea" id="RHEA-COMP:10698"/>
        <dbReference type="Rhea" id="RHEA-COMP:10700"/>
        <dbReference type="Rhea" id="RHEA-COMP:12313"/>
        <dbReference type="Rhea" id="RHEA-COMP:12315"/>
        <dbReference type="ChEBI" id="CHEBI:15377"/>
        <dbReference type="ChEBI" id="CHEBI:16044"/>
        <dbReference type="ChEBI" id="CHEBI:29950"/>
        <dbReference type="ChEBI" id="CHEBI:44120"/>
        <dbReference type="ChEBI" id="CHEBI:50058"/>
        <dbReference type="EC" id="1.8.4.11"/>
    </reaction>
</comment>
<reference evidence="7" key="1">
    <citation type="journal article" date="2019" name="Int. J. Syst. Evol. Microbiol.">
        <title>The Global Catalogue of Microorganisms (GCM) 10K type strain sequencing project: providing services to taxonomists for standard genome sequencing and annotation.</title>
        <authorList>
            <consortium name="The Broad Institute Genomics Platform"/>
            <consortium name="The Broad Institute Genome Sequencing Center for Infectious Disease"/>
            <person name="Wu L."/>
            <person name="Ma J."/>
        </authorList>
    </citation>
    <scope>NUCLEOTIDE SEQUENCE [LARGE SCALE GENOMIC DNA]</scope>
    <source>
        <strain evidence="7">JCM 16545</strain>
    </source>
</reference>
<comment type="catalytic activity">
    <reaction evidence="4">
        <text>[thioredoxin]-disulfide + L-methionine + H2O = L-methionine (S)-S-oxide + [thioredoxin]-dithiol</text>
        <dbReference type="Rhea" id="RHEA:19993"/>
        <dbReference type="Rhea" id="RHEA-COMP:10698"/>
        <dbReference type="Rhea" id="RHEA-COMP:10700"/>
        <dbReference type="ChEBI" id="CHEBI:15377"/>
        <dbReference type="ChEBI" id="CHEBI:29950"/>
        <dbReference type="ChEBI" id="CHEBI:50058"/>
        <dbReference type="ChEBI" id="CHEBI:57844"/>
        <dbReference type="ChEBI" id="CHEBI:58772"/>
        <dbReference type="EC" id="1.8.4.11"/>
    </reaction>
</comment>
<dbReference type="Gene3D" id="3.30.1060.10">
    <property type="entry name" value="Peptide methionine sulphoxide reductase MsrA"/>
    <property type="match status" value="1"/>
</dbReference>
<dbReference type="Pfam" id="PF01625">
    <property type="entry name" value="PMSR"/>
    <property type="match status" value="1"/>
</dbReference>
<dbReference type="GO" id="GO:0008113">
    <property type="term" value="F:peptide-methionine (S)-S-oxide reductase activity"/>
    <property type="evidence" value="ECO:0007669"/>
    <property type="project" value="UniProtKB-EC"/>
</dbReference>
<evidence type="ECO:0000313" key="6">
    <source>
        <dbReference type="EMBL" id="MFD2068559.1"/>
    </source>
</evidence>
<comment type="caution">
    <text evidence="6">The sequence shown here is derived from an EMBL/GenBank/DDBJ whole genome shotgun (WGS) entry which is preliminary data.</text>
</comment>
<dbReference type="InterPro" id="IPR002569">
    <property type="entry name" value="Met_Sox_Rdtase_MsrA_dom"/>
</dbReference>
<dbReference type="InterPro" id="IPR036509">
    <property type="entry name" value="Met_Sox_Rdtase_MsrA_sf"/>
</dbReference>
<dbReference type="PANTHER" id="PTHR43774">
    <property type="entry name" value="PEPTIDE METHIONINE SULFOXIDE REDUCTASE"/>
    <property type="match status" value="1"/>
</dbReference>
<evidence type="ECO:0000256" key="3">
    <source>
        <dbReference type="ARBA" id="ARBA00047806"/>
    </source>
</evidence>
<keyword evidence="2 6" id="KW-0560">Oxidoreductase</keyword>
<proteinExistence type="predicted"/>